<evidence type="ECO:0000313" key="1">
    <source>
        <dbReference type="EMBL" id="KKN16342.1"/>
    </source>
</evidence>
<protein>
    <submittedName>
        <fullName evidence="1">Uncharacterized protein</fullName>
    </submittedName>
</protein>
<gene>
    <name evidence="1" type="ORF">LCGC14_0976910</name>
</gene>
<sequence>MIVSQASDIDMSKQLIFTKVKYEKYDKQQNLLSTEFSEWMTRYNDLPSYKKLFEKCGLMIEEVVGSYKNEPVSEK</sequence>
<dbReference type="EMBL" id="LAZR01003622">
    <property type="protein sequence ID" value="KKN16342.1"/>
    <property type="molecule type" value="Genomic_DNA"/>
</dbReference>
<proteinExistence type="predicted"/>
<name>A0A0F9NW93_9ZZZZ</name>
<reference evidence="1" key="1">
    <citation type="journal article" date="2015" name="Nature">
        <title>Complex archaea that bridge the gap between prokaryotes and eukaryotes.</title>
        <authorList>
            <person name="Spang A."/>
            <person name="Saw J.H."/>
            <person name="Jorgensen S.L."/>
            <person name="Zaremba-Niedzwiedzka K."/>
            <person name="Martijn J."/>
            <person name="Lind A.E."/>
            <person name="van Eijk R."/>
            <person name="Schleper C."/>
            <person name="Guy L."/>
            <person name="Ettema T.J."/>
        </authorList>
    </citation>
    <scope>NUCLEOTIDE SEQUENCE</scope>
</reference>
<organism evidence="1">
    <name type="scientific">marine sediment metagenome</name>
    <dbReference type="NCBI Taxonomy" id="412755"/>
    <lineage>
        <taxon>unclassified sequences</taxon>
        <taxon>metagenomes</taxon>
        <taxon>ecological metagenomes</taxon>
    </lineage>
</organism>
<comment type="caution">
    <text evidence="1">The sequence shown here is derived from an EMBL/GenBank/DDBJ whole genome shotgun (WGS) entry which is preliminary data.</text>
</comment>
<dbReference type="AlphaFoldDB" id="A0A0F9NW93"/>
<accession>A0A0F9NW93</accession>